<evidence type="ECO:0000256" key="6">
    <source>
        <dbReference type="ARBA" id="ARBA00023136"/>
    </source>
</evidence>
<feature type="transmembrane region" description="Helical" evidence="8">
    <location>
        <begin position="64"/>
        <end position="87"/>
    </location>
</feature>
<evidence type="ECO:0000256" key="4">
    <source>
        <dbReference type="ARBA" id="ARBA00022692"/>
    </source>
</evidence>
<sequence>MGDASGGGMASRIVRFGNVEIQRSKASGSDVTLKYISLLVLVVQNASQVLLIRYARTRETEEMFLSTAAVFWTEVVKLITCILIVIVQESSVQKCFRMMNEQIVRQPMDTLKVCIPSIIYTIQNNLLYIAVSNLAAATFMVTYQLKILTTALFSVTMLRRPLSRLQWVALVILFVGVSVVQLQEQKAGAESPSPTASGAPNSTKAPISPDRVQSPTVGLMAVIVACMLSGFAGIYFEKILKGSDVTVWMRNIQLSVLAIPISYLTMQAKDGAVVASKGMMVGFDSLIWIIVLVYAVGGLTVAVVIKYADNILKGFATSVSILVSCVASVFLFNFYPTNQFAIGTVLVMASIYVYSKYPPGVKPSVHPSHSLPAYSALPTKEPTSS</sequence>
<evidence type="ECO:0000256" key="3">
    <source>
        <dbReference type="ARBA" id="ARBA00022597"/>
    </source>
</evidence>
<dbReference type="PANTHER" id="PTHR10231">
    <property type="entry name" value="NUCLEOTIDE-SUGAR TRANSMEMBRANE TRANSPORTER"/>
    <property type="match status" value="1"/>
</dbReference>
<feature type="transmembrane region" description="Helical" evidence="8">
    <location>
        <begin position="33"/>
        <end position="52"/>
    </location>
</feature>
<evidence type="ECO:0000256" key="8">
    <source>
        <dbReference type="SAM" id="Phobius"/>
    </source>
</evidence>
<evidence type="ECO:0000256" key="5">
    <source>
        <dbReference type="ARBA" id="ARBA00022989"/>
    </source>
</evidence>
<evidence type="ECO:0000313" key="10">
    <source>
        <dbReference type="WBParaSite" id="PSAMB.scaffold1620size29324.g14104.t1"/>
    </source>
</evidence>
<comment type="similarity">
    <text evidence="2">Belongs to the nucleotide-sugar transporter family. SLC35A subfamily.</text>
</comment>
<feature type="region of interest" description="Disordered" evidence="7">
    <location>
        <begin position="189"/>
        <end position="210"/>
    </location>
</feature>
<organism evidence="9 10">
    <name type="scientific">Plectus sambesii</name>
    <dbReference type="NCBI Taxonomy" id="2011161"/>
    <lineage>
        <taxon>Eukaryota</taxon>
        <taxon>Metazoa</taxon>
        <taxon>Ecdysozoa</taxon>
        <taxon>Nematoda</taxon>
        <taxon>Chromadorea</taxon>
        <taxon>Plectida</taxon>
        <taxon>Plectina</taxon>
        <taxon>Plectoidea</taxon>
        <taxon>Plectidae</taxon>
        <taxon>Plectus</taxon>
    </lineage>
</organism>
<feature type="transmembrane region" description="Helical" evidence="8">
    <location>
        <begin position="165"/>
        <end position="183"/>
    </location>
</feature>
<dbReference type="PIRSF" id="PIRSF005799">
    <property type="entry name" value="UDP-gal_transpt"/>
    <property type="match status" value="1"/>
</dbReference>
<keyword evidence="3" id="KW-0762">Sugar transport</keyword>
<dbReference type="NCBIfam" id="TIGR00803">
    <property type="entry name" value="nst"/>
    <property type="match status" value="1"/>
</dbReference>
<proteinExistence type="inferred from homology"/>
<dbReference type="GO" id="GO:0015165">
    <property type="term" value="F:pyrimidine nucleotide-sugar transmembrane transporter activity"/>
    <property type="evidence" value="ECO:0007669"/>
    <property type="project" value="InterPro"/>
</dbReference>
<dbReference type="InterPro" id="IPR037185">
    <property type="entry name" value="EmrE-like"/>
</dbReference>
<dbReference type="Proteomes" id="UP000887566">
    <property type="component" value="Unplaced"/>
</dbReference>
<reference evidence="10" key="1">
    <citation type="submission" date="2022-11" db="UniProtKB">
        <authorList>
            <consortium name="WormBaseParasite"/>
        </authorList>
    </citation>
    <scope>IDENTIFICATION</scope>
</reference>
<feature type="transmembrane region" description="Helical" evidence="8">
    <location>
        <begin position="217"/>
        <end position="236"/>
    </location>
</feature>
<evidence type="ECO:0000313" key="9">
    <source>
        <dbReference type="Proteomes" id="UP000887566"/>
    </source>
</evidence>
<dbReference type="InterPro" id="IPR007271">
    <property type="entry name" value="Nuc_sug_transpt"/>
</dbReference>
<feature type="transmembrane region" description="Helical" evidence="8">
    <location>
        <begin position="286"/>
        <end position="308"/>
    </location>
</feature>
<feature type="transmembrane region" description="Helical" evidence="8">
    <location>
        <begin position="315"/>
        <end position="334"/>
    </location>
</feature>
<feature type="transmembrane region" description="Helical" evidence="8">
    <location>
        <begin position="248"/>
        <end position="266"/>
    </location>
</feature>
<keyword evidence="6 8" id="KW-0472">Membrane</keyword>
<dbReference type="GO" id="GO:0000139">
    <property type="term" value="C:Golgi membrane"/>
    <property type="evidence" value="ECO:0007669"/>
    <property type="project" value="InterPro"/>
</dbReference>
<accession>A0A914V7E2</accession>
<keyword evidence="4 8" id="KW-0812">Transmembrane</keyword>
<dbReference type="WBParaSite" id="PSAMB.scaffold1620size29324.g14104.t1">
    <property type="protein sequence ID" value="PSAMB.scaffold1620size29324.g14104.t1"/>
    <property type="gene ID" value="PSAMB.scaffold1620size29324.g14104"/>
</dbReference>
<feature type="transmembrane region" description="Helical" evidence="8">
    <location>
        <begin position="126"/>
        <end position="145"/>
    </location>
</feature>
<keyword evidence="3" id="KW-0813">Transport</keyword>
<keyword evidence="5 8" id="KW-1133">Transmembrane helix</keyword>
<evidence type="ECO:0000256" key="1">
    <source>
        <dbReference type="ARBA" id="ARBA00004141"/>
    </source>
</evidence>
<feature type="compositionally biased region" description="Polar residues" evidence="7">
    <location>
        <begin position="192"/>
        <end position="210"/>
    </location>
</feature>
<dbReference type="SUPFAM" id="SSF103481">
    <property type="entry name" value="Multidrug resistance efflux transporter EmrE"/>
    <property type="match status" value="1"/>
</dbReference>
<protein>
    <submittedName>
        <fullName evidence="10">UDP-galactose translocator</fullName>
    </submittedName>
</protein>
<evidence type="ECO:0000256" key="7">
    <source>
        <dbReference type="SAM" id="MobiDB-lite"/>
    </source>
</evidence>
<comment type="subcellular location">
    <subcellularLocation>
        <location evidence="1">Membrane</location>
        <topology evidence="1">Multi-pass membrane protein</topology>
    </subcellularLocation>
</comment>
<keyword evidence="9" id="KW-1185">Reference proteome</keyword>
<evidence type="ECO:0000256" key="2">
    <source>
        <dbReference type="ARBA" id="ARBA00009976"/>
    </source>
</evidence>
<dbReference type="Pfam" id="PF04142">
    <property type="entry name" value="Nuc_sug_transp"/>
    <property type="match status" value="1"/>
</dbReference>
<name>A0A914V7E2_9BILA</name>
<dbReference type="AlphaFoldDB" id="A0A914V7E2"/>